<dbReference type="AlphaFoldDB" id="A0A1S1MY43"/>
<dbReference type="STRING" id="327939.BIW53_20340"/>
<dbReference type="InterPro" id="IPR000182">
    <property type="entry name" value="GNAT_dom"/>
</dbReference>
<dbReference type="EMBL" id="MNAN01000037">
    <property type="protein sequence ID" value="OHU93687.1"/>
    <property type="molecule type" value="Genomic_DNA"/>
</dbReference>
<feature type="domain" description="N-acetyltransferase" evidence="1">
    <location>
        <begin position="7"/>
        <end position="171"/>
    </location>
</feature>
<keyword evidence="2" id="KW-0808">Transferase</keyword>
<comment type="caution">
    <text evidence="2">The sequence shown here is derived from an EMBL/GenBank/DDBJ whole genome shotgun (WGS) entry which is preliminary data.</text>
</comment>
<dbReference type="RefSeq" id="WP_070993841.1">
    <property type="nucleotide sequence ID" value="NZ_CBCSHD010000006.1"/>
</dbReference>
<evidence type="ECO:0000259" key="1">
    <source>
        <dbReference type="PROSITE" id="PS51186"/>
    </source>
</evidence>
<dbReference type="Gene3D" id="3.40.630.30">
    <property type="match status" value="1"/>
</dbReference>
<evidence type="ECO:0000313" key="3">
    <source>
        <dbReference type="Proteomes" id="UP000180253"/>
    </source>
</evidence>
<dbReference type="CDD" id="cd04301">
    <property type="entry name" value="NAT_SF"/>
    <property type="match status" value="1"/>
</dbReference>
<gene>
    <name evidence="2" type="ORF">BIW53_20340</name>
</gene>
<evidence type="ECO:0000313" key="2">
    <source>
        <dbReference type="EMBL" id="OHU93687.1"/>
    </source>
</evidence>
<name>A0A1S1MY43_9GAMM</name>
<accession>A0A1S1MY43</accession>
<dbReference type="PANTHER" id="PTHR43792:SF1">
    <property type="entry name" value="N-ACETYLTRANSFERASE DOMAIN-CONTAINING PROTEIN"/>
    <property type="match status" value="1"/>
</dbReference>
<sequence length="176" mass="20114">MIDTPRLLLRLMTELDWPLFLKLHTNKQAIRWVSDIMTEEDIYAKFQQRCHGNAPWNKEQTQWLTLVIENKQTGEAVGLHGFFAMWCPYQQAEVGFMILPEFQGMGYAKESTKALIDFALFECGFHKLIATVSEGNEASFGLLTALGFEHEGTLKDNFKIAGKWVNDQKLALIANN</sequence>
<protein>
    <submittedName>
        <fullName evidence="2">GNAT family N-acetyltransferase</fullName>
    </submittedName>
</protein>
<dbReference type="InterPro" id="IPR051531">
    <property type="entry name" value="N-acetyltransferase"/>
</dbReference>
<keyword evidence="3" id="KW-1185">Reference proteome</keyword>
<dbReference type="OrthoDB" id="7852312at2"/>
<dbReference type="Proteomes" id="UP000180253">
    <property type="component" value="Unassembled WGS sequence"/>
</dbReference>
<proteinExistence type="predicted"/>
<dbReference type="Pfam" id="PF13302">
    <property type="entry name" value="Acetyltransf_3"/>
    <property type="match status" value="1"/>
</dbReference>
<dbReference type="SUPFAM" id="SSF55729">
    <property type="entry name" value="Acyl-CoA N-acyltransferases (Nat)"/>
    <property type="match status" value="1"/>
</dbReference>
<reference evidence="2 3" key="1">
    <citation type="submission" date="2016-10" db="EMBL/GenBank/DDBJ databases">
        <title>Pseudoalteromonas amylolytica sp. nov., isolated from the surface seawater.</title>
        <authorList>
            <person name="Wu Y.-H."/>
            <person name="Cheng H."/>
            <person name="Jin X.-B."/>
            <person name="Wang C.-S."/>
            <person name="Xu X.-W."/>
        </authorList>
    </citation>
    <scope>NUCLEOTIDE SEQUENCE [LARGE SCALE GENOMIC DNA]</scope>
    <source>
        <strain evidence="2 3">JCM 12483</strain>
    </source>
</reference>
<dbReference type="InterPro" id="IPR016181">
    <property type="entry name" value="Acyl_CoA_acyltransferase"/>
</dbReference>
<dbReference type="GO" id="GO:0016747">
    <property type="term" value="F:acyltransferase activity, transferring groups other than amino-acyl groups"/>
    <property type="evidence" value="ECO:0007669"/>
    <property type="project" value="InterPro"/>
</dbReference>
<organism evidence="2 3">
    <name type="scientific">Pseudoalteromonas byunsanensis</name>
    <dbReference type="NCBI Taxonomy" id="327939"/>
    <lineage>
        <taxon>Bacteria</taxon>
        <taxon>Pseudomonadati</taxon>
        <taxon>Pseudomonadota</taxon>
        <taxon>Gammaproteobacteria</taxon>
        <taxon>Alteromonadales</taxon>
        <taxon>Pseudoalteromonadaceae</taxon>
        <taxon>Pseudoalteromonas</taxon>
    </lineage>
</organism>
<dbReference type="PANTHER" id="PTHR43792">
    <property type="entry name" value="GNAT FAMILY, PUTATIVE (AFU_ORTHOLOGUE AFUA_3G00765)-RELATED-RELATED"/>
    <property type="match status" value="1"/>
</dbReference>
<dbReference type="PROSITE" id="PS51186">
    <property type="entry name" value="GNAT"/>
    <property type="match status" value="1"/>
</dbReference>